<evidence type="ECO:0000313" key="1">
    <source>
        <dbReference type="EMBL" id="GAD25864.1"/>
    </source>
</evidence>
<reference evidence="1 2" key="1">
    <citation type="submission" date="2013-08" db="EMBL/GenBank/DDBJ databases">
        <title>Gluconobacter thailandicus NBRC 3257 whole genome sequence.</title>
        <authorList>
            <person name="Matsutani M."/>
            <person name="Yakushi T."/>
            <person name="Matsushita K."/>
        </authorList>
    </citation>
    <scope>NUCLEOTIDE SEQUENCE [LARGE SCALE GENOMIC DNA]</scope>
    <source>
        <strain evidence="1 2">NBRC 3257</strain>
    </source>
</reference>
<name>A0ABQ0IUJ0_GLUTH</name>
<proteinExistence type="predicted"/>
<comment type="caution">
    <text evidence="1">The sequence shown here is derived from an EMBL/GenBank/DDBJ whole genome shotgun (WGS) entry which is preliminary data.</text>
</comment>
<organism evidence="1 2">
    <name type="scientific">Gluconobacter thailandicus NBRC 3257</name>
    <dbReference type="NCBI Taxonomy" id="1381097"/>
    <lineage>
        <taxon>Bacteria</taxon>
        <taxon>Pseudomonadati</taxon>
        <taxon>Pseudomonadota</taxon>
        <taxon>Alphaproteobacteria</taxon>
        <taxon>Acetobacterales</taxon>
        <taxon>Acetobacteraceae</taxon>
        <taxon>Gluconobacter</taxon>
    </lineage>
</organism>
<dbReference type="Proteomes" id="UP000018209">
    <property type="component" value="Unassembled WGS sequence"/>
</dbReference>
<keyword evidence="2" id="KW-1185">Reference proteome</keyword>
<accession>A0ABQ0IUJ0</accession>
<dbReference type="EMBL" id="BASM01000012">
    <property type="protein sequence ID" value="GAD25864.1"/>
    <property type="molecule type" value="Genomic_DNA"/>
</dbReference>
<evidence type="ECO:0000313" key="2">
    <source>
        <dbReference type="Proteomes" id="UP000018209"/>
    </source>
</evidence>
<sequence>MSIAHPPLAVRPVYSRTFADFGFLMAQRLTGCVGTGITDKLSPLAEALSALLV</sequence>
<protein>
    <submittedName>
        <fullName evidence="1">Uncharacterized protein</fullName>
    </submittedName>
</protein>
<gene>
    <name evidence="1" type="ORF">NBRC3257_0863</name>
</gene>